<evidence type="ECO:0000313" key="7">
    <source>
        <dbReference type="EMBL" id="VEN74884.1"/>
    </source>
</evidence>
<accession>A0A484HKF0</accession>
<organism evidence="7">
    <name type="scientific">uncultured Desulfobacteraceae bacterium</name>
    <dbReference type="NCBI Taxonomy" id="218296"/>
    <lineage>
        <taxon>Bacteria</taxon>
        <taxon>Pseudomonadati</taxon>
        <taxon>Thermodesulfobacteriota</taxon>
        <taxon>Desulfobacteria</taxon>
        <taxon>Desulfobacterales</taxon>
        <taxon>Desulfobacteraceae</taxon>
        <taxon>environmental samples</taxon>
    </lineage>
</organism>
<evidence type="ECO:0000256" key="6">
    <source>
        <dbReference type="SAM" id="Phobius"/>
    </source>
</evidence>
<dbReference type="InterPro" id="IPR043428">
    <property type="entry name" value="LivM-like"/>
</dbReference>
<protein>
    <recommendedName>
        <fullName evidence="8">Branched-chain amino acid ABC transporter permease</fullName>
    </recommendedName>
</protein>
<gene>
    <name evidence="7" type="ORF">EPICR_50165</name>
</gene>
<dbReference type="PANTHER" id="PTHR30482">
    <property type="entry name" value="HIGH-AFFINITY BRANCHED-CHAIN AMINO ACID TRANSPORT SYSTEM PERMEASE"/>
    <property type="match status" value="1"/>
</dbReference>
<evidence type="ECO:0000256" key="5">
    <source>
        <dbReference type="ARBA" id="ARBA00023136"/>
    </source>
</evidence>
<evidence type="ECO:0000256" key="2">
    <source>
        <dbReference type="ARBA" id="ARBA00022475"/>
    </source>
</evidence>
<feature type="transmembrane region" description="Helical" evidence="6">
    <location>
        <begin position="20"/>
        <end position="37"/>
    </location>
</feature>
<proteinExistence type="predicted"/>
<feature type="transmembrane region" description="Helical" evidence="6">
    <location>
        <begin position="167"/>
        <end position="187"/>
    </location>
</feature>
<feature type="transmembrane region" description="Helical" evidence="6">
    <location>
        <begin position="253"/>
        <end position="283"/>
    </location>
</feature>
<keyword evidence="5 6" id="KW-0472">Membrane</keyword>
<name>A0A484HKF0_9BACT</name>
<sequence>MDLIENYAEELKFLRKPGEKFWAATLILAVFLLPFYAPEHIVYVASLIAIYSIGVMGQNLLIGYTGQISFGQAGFLCVGAFAFGHLSQAGVPWPAGILAAGIIAGIFGVLVGFPSLRLKGPYLAIVTMGFGVAVYQVFVNVPLLSGGRMGMVIERLEPVWFLSRTHVYFYLSATIAAVFALATQNLVSSYMGRAFIAVRDNDIAAEVLGVSLTFHKLLAFGLSSFYVGIQGALYAMILGYLEPNMFTFMETITFLVAVIVGGPAFVEGAFLGAAFVILVPHFFSDLKEFVPVIFGAAIIVILIFEPGGLAGRWMKIRIYFKNWPFR</sequence>
<dbReference type="GO" id="GO:0005886">
    <property type="term" value="C:plasma membrane"/>
    <property type="evidence" value="ECO:0007669"/>
    <property type="project" value="UniProtKB-SubCell"/>
</dbReference>
<dbReference type="InterPro" id="IPR001851">
    <property type="entry name" value="ABC_transp_permease"/>
</dbReference>
<keyword evidence="3 6" id="KW-0812">Transmembrane</keyword>
<evidence type="ECO:0000256" key="1">
    <source>
        <dbReference type="ARBA" id="ARBA00004651"/>
    </source>
</evidence>
<feature type="transmembrane region" description="Helical" evidence="6">
    <location>
        <begin position="68"/>
        <end position="86"/>
    </location>
</feature>
<comment type="subcellular location">
    <subcellularLocation>
        <location evidence="1">Cell membrane</location>
        <topology evidence="1">Multi-pass membrane protein</topology>
    </subcellularLocation>
</comment>
<dbReference type="AlphaFoldDB" id="A0A484HKF0"/>
<keyword evidence="4 6" id="KW-1133">Transmembrane helix</keyword>
<evidence type="ECO:0000256" key="3">
    <source>
        <dbReference type="ARBA" id="ARBA00022692"/>
    </source>
</evidence>
<dbReference type="PANTHER" id="PTHR30482:SF10">
    <property type="entry name" value="HIGH-AFFINITY BRANCHED-CHAIN AMINO ACID TRANSPORT PROTEIN BRAE"/>
    <property type="match status" value="1"/>
</dbReference>
<feature type="transmembrane region" description="Helical" evidence="6">
    <location>
        <begin position="289"/>
        <end position="311"/>
    </location>
</feature>
<reference evidence="7" key="1">
    <citation type="submission" date="2019-01" db="EMBL/GenBank/DDBJ databases">
        <authorList>
            <consortium name="Genoscope - CEA"/>
            <person name="William W."/>
        </authorList>
    </citation>
    <scope>NUCLEOTIDE SEQUENCE</scope>
    <source>
        <strain evidence="7">CR-1</strain>
    </source>
</reference>
<keyword evidence="2" id="KW-1003">Cell membrane</keyword>
<feature type="transmembrane region" description="Helical" evidence="6">
    <location>
        <begin position="217"/>
        <end position="241"/>
    </location>
</feature>
<dbReference type="CDD" id="cd06581">
    <property type="entry name" value="TM_PBP1_LivM_like"/>
    <property type="match status" value="1"/>
</dbReference>
<dbReference type="EMBL" id="CAACVI010000045">
    <property type="protein sequence ID" value="VEN74884.1"/>
    <property type="molecule type" value="Genomic_DNA"/>
</dbReference>
<dbReference type="GO" id="GO:0015658">
    <property type="term" value="F:branched-chain amino acid transmembrane transporter activity"/>
    <property type="evidence" value="ECO:0007669"/>
    <property type="project" value="InterPro"/>
</dbReference>
<feature type="transmembrane region" description="Helical" evidence="6">
    <location>
        <begin position="122"/>
        <end position="146"/>
    </location>
</feature>
<dbReference type="Pfam" id="PF02653">
    <property type="entry name" value="BPD_transp_2"/>
    <property type="match status" value="1"/>
</dbReference>
<evidence type="ECO:0008006" key="8">
    <source>
        <dbReference type="Google" id="ProtNLM"/>
    </source>
</evidence>
<feature type="transmembrane region" description="Helical" evidence="6">
    <location>
        <begin position="93"/>
        <end position="116"/>
    </location>
</feature>
<evidence type="ECO:0000256" key="4">
    <source>
        <dbReference type="ARBA" id="ARBA00022989"/>
    </source>
</evidence>